<dbReference type="EMBL" id="JBHRSS010000001">
    <property type="protein sequence ID" value="MFC3102899.1"/>
    <property type="molecule type" value="Genomic_DNA"/>
</dbReference>
<keyword evidence="2" id="KW-1185">Reference proteome</keyword>
<reference evidence="2" key="1">
    <citation type="journal article" date="2019" name="Int. J. Syst. Evol. Microbiol.">
        <title>The Global Catalogue of Microorganisms (GCM) 10K type strain sequencing project: providing services to taxonomists for standard genome sequencing and annotation.</title>
        <authorList>
            <consortium name="The Broad Institute Genomics Platform"/>
            <consortium name="The Broad Institute Genome Sequencing Center for Infectious Disease"/>
            <person name="Wu L."/>
            <person name="Ma J."/>
        </authorList>
    </citation>
    <scope>NUCLEOTIDE SEQUENCE [LARGE SCALE GENOMIC DNA]</scope>
    <source>
        <strain evidence="2">KCTC 52640</strain>
    </source>
</reference>
<dbReference type="Proteomes" id="UP001595462">
    <property type="component" value="Unassembled WGS sequence"/>
</dbReference>
<gene>
    <name evidence="1" type="ORF">ACFOSU_03235</name>
</gene>
<organism evidence="1 2">
    <name type="scientific">Salinisphaera aquimarina</name>
    <dbReference type="NCBI Taxonomy" id="2094031"/>
    <lineage>
        <taxon>Bacteria</taxon>
        <taxon>Pseudomonadati</taxon>
        <taxon>Pseudomonadota</taxon>
        <taxon>Gammaproteobacteria</taxon>
        <taxon>Salinisphaerales</taxon>
        <taxon>Salinisphaeraceae</taxon>
        <taxon>Salinisphaera</taxon>
    </lineage>
</organism>
<evidence type="ECO:0000313" key="2">
    <source>
        <dbReference type="Proteomes" id="UP001595462"/>
    </source>
</evidence>
<sequence>MEEDVQGNAAWGRSPDVLRRSIASDRRFIEITIAALIGHAKSSITRKYARALNSTLIMVANMMFGYVKAVPEGIEFRRNNYALDRQSRKSVIDRIQTEFRTALLTGDT</sequence>
<accession>A0ABV7ELW8</accession>
<name>A0ABV7ELW8_9GAMM</name>
<protein>
    <submittedName>
        <fullName evidence="1">Uncharacterized protein</fullName>
    </submittedName>
</protein>
<proteinExistence type="predicted"/>
<comment type="caution">
    <text evidence="1">The sequence shown here is derived from an EMBL/GenBank/DDBJ whole genome shotgun (WGS) entry which is preliminary data.</text>
</comment>
<evidence type="ECO:0000313" key="1">
    <source>
        <dbReference type="EMBL" id="MFC3102899.1"/>
    </source>
</evidence>